<keyword evidence="2" id="KW-1185">Reference proteome</keyword>
<protein>
    <submittedName>
        <fullName evidence="1">Iron-containing redox enzyme family protein</fullName>
    </submittedName>
</protein>
<name>A0A5B8CUU5_9PROT</name>
<dbReference type="Proteomes" id="UP000311008">
    <property type="component" value="Chromosome"/>
</dbReference>
<accession>A0A5B8CUU5</accession>
<dbReference type="SUPFAM" id="SSF48613">
    <property type="entry name" value="Heme oxygenase-like"/>
    <property type="match status" value="1"/>
</dbReference>
<dbReference type="RefSeq" id="WP_140004428.1">
    <property type="nucleotide sequence ID" value="NZ_CP040946.1"/>
</dbReference>
<evidence type="ECO:0000313" key="2">
    <source>
        <dbReference type="Proteomes" id="UP000311008"/>
    </source>
</evidence>
<dbReference type="KEGG" id="mmec:FIU01_11615"/>
<dbReference type="Gene3D" id="1.20.910.10">
    <property type="entry name" value="Heme oxygenase-like"/>
    <property type="match status" value="1"/>
</dbReference>
<organism evidence="1 2">
    <name type="scientific">Methylophilus medardicus</name>
    <dbReference type="NCBI Taxonomy" id="2588534"/>
    <lineage>
        <taxon>Bacteria</taxon>
        <taxon>Pseudomonadati</taxon>
        <taxon>Pseudomonadota</taxon>
        <taxon>Betaproteobacteria</taxon>
        <taxon>Nitrosomonadales</taxon>
        <taxon>Methylophilaceae</taxon>
        <taxon>Methylophilus</taxon>
    </lineage>
</organism>
<dbReference type="Pfam" id="PF14518">
    <property type="entry name" value="Haem_oxygenas_2"/>
    <property type="match status" value="1"/>
</dbReference>
<evidence type="ECO:0000313" key="1">
    <source>
        <dbReference type="EMBL" id="QDC45104.1"/>
    </source>
</evidence>
<reference evidence="2" key="1">
    <citation type="journal article" date="2019" name="ISME J.">
        <title>Evolution in action: habitat transition from sediment to the pelagial leads to genome streamlining in Methylophilaceae.</title>
        <authorList>
            <person name="Salcher M."/>
            <person name="Schaefle D."/>
            <person name="Kaspar M."/>
            <person name="Neuenschwander S.M."/>
            <person name="Ghai R."/>
        </authorList>
    </citation>
    <scope>NUCLEOTIDE SEQUENCE [LARGE SCALE GENOMIC DNA]</scope>
    <source>
        <strain evidence="2">MMS-M-51</strain>
    </source>
</reference>
<proteinExistence type="predicted"/>
<dbReference type="EMBL" id="CP040946">
    <property type="protein sequence ID" value="QDC45104.1"/>
    <property type="molecule type" value="Genomic_DNA"/>
</dbReference>
<dbReference type="InterPro" id="IPR016084">
    <property type="entry name" value="Haem_Oase-like_multi-hlx"/>
</dbReference>
<dbReference type="AlphaFoldDB" id="A0A5B8CUU5"/>
<dbReference type="OrthoDB" id="5177824at2"/>
<gene>
    <name evidence="1" type="ORF">FIU01_11615</name>
</gene>
<sequence>MTFYQQLLRATEQERNALMALPLIVQGAQGNITLDTYRAFLTQAYHHVKHTTPLLMACGGRLSGEYEWLRTAIGEYIEEEMGHQEWVLNDIAACGGDKEAVRQSATLAHAACHETEVMVAYAYDMIHRVNPLGFFGMVLVLEGTSTAVATQAGQKIMQSLNLPKKAFSYLFSHGSLDLSHVTFYEGLMNQVTKPSDQQMIIHAAKRFYRLYGDIFKYVAALATSSNTPVAVVEE</sequence>